<evidence type="ECO:0000259" key="4">
    <source>
        <dbReference type="Pfam" id="PF08241"/>
    </source>
</evidence>
<dbReference type="eggNOG" id="COG4106">
    <property type="taxonomic scope" value="Bacteria"/>
</dbReference>
<protein>
    <submittedName>
        <fullName evidence="5">Methyltransferase type 12</fullName>
    </submittedName>
</protein>
<feature type="domain" description="Methyltransferase type 11" evidence="4">
    <location>
        <begin position="41"/>
        <end position="139"/>
    </location>
</feature>
<dbReference type="InterPro" id="IPR051052">
    <property type="entry name" value="Diverse_substrate_MTase"/>
</dbReference>
<dbReference type="Pfam" id="PF08241">
    <property type="entry name" value="Methyltransf_11"/>
    <property type="match status" value="1"/>
</dbReference>
<evidence type="ECO:0000256" key="1">
    <source>
        <dbReference type="ARBA" id="ARBA00008361"/>
    </source>
</evidence>
<evidence type="ECO:0000256" key="3">
    <source>
        <dbReference type="ARBA" id="ARBA00022679"/>
    </source>
</evidence>
<accession>A8M0E9</accession>
<dbReference type="GO" id="GO:0032259">
    <property type="term" value="P:methylation"/>
    <property type="evidence" value="ECO:0007669"/>
    <property type="project" value="UniProtKB-KW"/>
</dbReference>
<dbReference type="PANTHER" id="PTHR44942">
    <property type="entry name" value="METHYLTRANSF_11 DOMAIN-CONTAINING PROTEIN"/>
    <property type="match status" value="1"/>
</dbReference>
<dbReference type="AlphaFoldDB" id="A8M0E9"/>
<dbReference type="SUPFAM" id="SSF53335">
    <property type="entry name" value="S-adenosyl-L-methionine-dependent methyltransferases"/>
    <property type="match status" value="1"/>
</dbReference>
<gene>
    <name evidence="5" type="ordered locus">Sare_0541</name>
</gene>
<dbReference type="CDD" id="cd02440">
    <property type="entry name" value="AdoMet_MTases"/>
    <property type="match status" value="1"/>
</dbReference>
<name>A8M0E9_SALAI</name>
<reference evidence="5" key="1">
    <citation type="submission" date="2007-10" db="EMBL/GenBank/DDBJ databases">
        <title>Complete sequence of Salinispora arenicola CNS-205.</title>
        <authorList>
            <consortium name="US DOE Joint Genome Institute"/>
            <person name="Copeland A."/>
            <person name="Lucas S."/>
            <person name="Lapidus A."/>
            <person name="Barry K."/>
            <person name="Glavina del Rio T."/>
            <person name="Dalin E."/>
            <person name="Tice H."/>
            <person name="Pitluck S."/>
            <person name="Foster B."/>
            <person name="Schmutz J."/>
            <person name="Larimer F."/>
            <person name="Land M."/>
            <person name="Hauser L."/>
            <person name="Kyrpides N."/>
            <person name="Ivanova N."/>
            <person name="Jensen P.R."/>
            <person name="Moore B.S."/>
            <person name="Penn K."/>
            <person name="Jenkins C."/>
            <person name="Udwary D."/>
            <person name="Xiang L."/>
            <person name="Gontang E."/>
            <person name="Richardson P."/>
        </authorList>
    </citation>
    <scope>NUCLEOTIDE SEQUENCE [LARGE SCALE GENOMIC DNA]</scope>
    <source>
        <strain evidence="5">CNS-205</strain>
    </source>
</reference>
<evidence type="ECO:0000313" key="5">
    <source>
        <dbReference type="EMBL" id="ABV96470.1"/>
    </source>
</evidence>
<proteinExistence type="inferred from homology"/>
<dbReference type="KEGG" id="saq:Sare_0541"/>
<sequence length="265" mass="29598">MIMSLFHGTVGFYRQFRPDIPAEVADVLDAAAPAGSPRRLLDIGTGTGLVVEALRGRFDDILAIDPDPEMLSAAESALRPRLPADAQLRLHEARAEEFTPPPEWQADLVTICRTFHWLDQDMVLTRLHAQVSPEGAVAILADKSFWVASNDWELAVRAVIEDFLGEQRRAGEGAFQEQRRPDLQVLRDSPFNQVEEHTVPVSRTWTANSILGYLHSTSFAEPELFGDRLSEFDSAVRTALASYSDTDTFIEENEFLIHIGRRGQA</sequence>
<dbReference type="Gene3D" id="3.40.50.150">
    <property type="entry name" value="Vaccinia Virus protein VP39"/>
    <property type="match status" value="1"/>
</dbReference>
<dbReference type="InterPro" id="IPR029063">
    <property type="entry name" value="SAM-dependent_MTases_sf"/>
</dbReference>
<dbReference type="GO" id="GO:0008757">
    <property type="term" value="F:S-adenosylmethionine-dependent methyltransferase activity"/>
    <property type="evidence" value="ECO:0007669"/>
    <property type="project" value="InterPro"/>
</dbReference>
<keyword evidence="3 5" id="KW-0808">Transferase</keyword>
<dbReference type="OrthoDB" id="9797252at2"/>
<organism evidence="5">
    <name type="scientific">Salinispora arenicola (strain CNS-205)</name>
    <dbReference type="NCBI Taxonomy" id="391037"/>
    <lineage>
        <taxon>Bacteria</taxon>
        <taxon>Bacillati</taxon>
        <taxon>Actinomycetota</taxon>
        <taxon>Actinomycetes</taxon>
        <taxon>Micromonosporales</taxon>
        <taxon>Micromonosporaceae</taxon>
        <taxon>Salinispora</taxon>
    </lineage>
</organism>
<dbReference type="PANTHER" id="PTHR44942:SF4">
    <property type="entry name" value="METHYLTRANSFERASE TYPE 11 DOMAIN-CONTAINING PROTEIN"/>
    <property type="match status" value="1"/>
</dbReference>
<evidence type="ECO:0000256" key="2">
    <source>
        <dbReference type="ARBA" id="ARBA00022603"/>
    </source>
</evidence>
<comment type="similarity">
    <text evidence="1">Belongs to the methyltransferase superfamily.</text>
</comment>
<keyword evidence="2 5" id="KW-0489">Methyltransferase</keyword>
<dbReference type="STRING" id="391037.Sare_0541"/>
<dbReference type="InterPro" id="IPR013216">
    <property type="entry name" value="Methyltransf_11"/>
</dbReference>
<dbReference type="HOGENOM" id="CLU_080966_0_0_11"/>
<dbReference type="EMBL" id="CP000850">
    <property type="protein sequence ID" value="ABV96470.1"/>
    <property type="molecule type" value="Genomic_DNA"/>
</dbReference>